<dbReference type="SUPFAM" id="SSF46689">
    <property type="entry name" value="Homeodomain-like"/>
    <property type="match status" value="1"/>
</dbReference>
<evidence type="ECO:0000256" key="3">
    <source>
        <dbReference type="ARBA" id="ARBA00023163"/>
    </source>
</evidence>
<keyword evidence="2" id="KW-0238">DNA-binding</keyword>
<sequence>MQAAECIRSKVAAYVYRHVLEPFIPLEKQDLLRIQSHVDMLRHTLQQKENHFLLEMLENTLRSLILEVWNIILRMYKQENEFEHSFRWKDTLPRFLYLMHTNCRYHHTVKWYADQLYVSPDALSAKLKKLYGKTANQLISESLIEEAKVCLLNPANSVQDVAEKLCFSDQASFSKFFKRYCGMSPGQFKKQA</sequence>
<evidence type="ECO:0000313" key="5">
    <source>
        <dbReference type="EMBL" id="RHF87752.1"/>
    </source>
</evidence>
<protein>
    <submittedName>
        <fullName evidence="5">AraC family transcriptional regulator</fullName>
    </submittedName>
</protein>
<reference evidence="5 6" key="1">
    <citation type="submission" date="2018-08" db="EMBL/GenBank/DDBJ databases">
        <title>A genome reference for cultivated species of the human gut microbiota.</title>
        <authorList>
            <person name="Zou Y."/>
            <person name="Xue W."/>
            <person name="Luo G."/>
        </authorList>
    </citation>
    <scope>NUCLEOTIDE SEQUENCE [LARGE SCALE GENOMIC DNA]</scope>
    <source>
        <strain evidence="5 6">AM23-23</strain>
    </source>
</reference>
<dbReference type="Gene3D" id="1.10.10.60">
    <property type="entry name" value="Homeodomain-like"/>
    <property type="match status" value="1"/>
</dbReference>
<evidence type="ECO:0000259" key="4">
    <source>
        <dbReference type="PROSITE" id="PS01124"/>
    </source>
</evidence>
<dbReference type="AlphaFoldDB" id="A0A414R430"/>
<organism evidence="5 6">
    <name type="scientific">Phocaeicola plebeius</name>
    <dbReference type="NCBI Taxonomy" id="310297"/>
    <lineage>
        <taxon>Bacteria</taxon>
        <taxon>Pseudomonadati</taxon>
        <taxon>Bacteroidota</taxon>
        <taxon>Bacteroidia</taxon>
        <taxon>Bacteroidales</taxon>
        <taxon>Bacteroidaceae</taxon>
        <taxon>Phocaeicola</taxon>
    </lineage>
</organism>
<evidence type="ECO:0000256" key="1">
    <source>
        <dbReference type="ARBA" id="ARBA00023015"/>
    </source>
</evidence>
<keyword evidence="1" id="KW-0805">Transcription regulation</keyword>
<dbReference type="EMBL" id="QRHQ01000034">
    <property type="protein sequence ID" value="RHF87752.1"/>
    <property type="molecule type" value="Genomic_DNA"/>
</dbReference>
<name>A0A414R430_9BACT</name>
<gene>
    <name evidence="5" type="ORF">DW653_13725</name>
</gene>
<dbReference type="GO" id="GO:0043565">
    <property type="term" value="F:sequence-specific DNA binding"/>
    <property type="evidence" value="ECO:0007669"/>
    <property type="project" value="InterPro"/>
</dbReference>
<dbReference type="GO" id="GO:0003700">
    <property type="term" value="F:DNA-binding transcription factor activity"/>
    <property type="evidence" value="ECO:0007669"/>
    <property type="project" value="InterPro"/>
</dbReference>
<keyword evidence="3" id="KW-0804">Transcription</keyword>
<accession>A0A414R430</accession>
<evidence type="ECO:0000313" key="6">
    <source>
        <dbReference type="Proteomes" id="UP000283485"/>
    </source>
</evidence>
<dbReference type="Proteomes" id="UP000283485">
    <property type="component" value="Unassembled WGS sequence"/>
</dbReference>
<evidence type="ECO:0000256" key="2">
    <source>
        <dbReference type="ARBA" id="ARBA00023125"/>
    </source>
</evidence>
<dbReference type="PROSITE" id="PS01124">
    <property type="entry name" value="HTH_ARAC_FAMILY_2"/>
    <property type="match status" value="1"/>
</dbReference>
<dbReference type="Pfam" id="PF12833">
    <property type="entry name" value="HTH_18"/>
    <property type="match status" value="1"/>
</dbReference>
<dbReference type="PANTHER" id="PTHR43280:SF32">
    <property type="entry name" value="TRANSCRIPTIONAL REGULATORY PROTEIN"/>
    <property type="match status" value="1"/>
</dbReference>
<comment type="caution">
    <text evidence="5">The sequence shown here is derived from an EMBL/GenBank/DDBJ whole genome shotgun (WGS) entry which is preliminary data.</text>
</comment>
<dbReference type="InterPro" id="IPR009057">
    <property type="entry name" value="Homeodomain-like_sf"/>
</dbReference>
<feature type="domain" description="HTH araC/xylS-type" evidence="4">
    <location>
        <begin position="93"/>
        <end position="191"/>
    </location>
</feature>
<dbReference type="RefSeq" id="WP_118212081.1">
    <property type="nucleotide sequence ID" value="NZ_CATXGJ010000004.1"/>
</dbReference>
<proteinExistence type="predicted"/>
<dbReference type="PANTHER" id="PTHR43280">
    <property type="entry name" value="ARAC-FAMILY TRANSCRIPTIONAL REGULATOR"/>
    <property type="match status" value="1"/>
</dbReference>
<dbReference type="SMART" id="SM00342">
    <property type="entry name" value="HTH_ARAC"/>
    <property type="match status" value="1"/>
</dbReference>
<dbReference type="InterPro" id="IPR018060">
    <property type="entry name" value="HTH_AraC"/>
</dbReference>